<dbReference type="EMBL" id="UOGF01000067">
    <property type="protein sequence ID" value="VAX30904.1"/>
    <property type="molecule type" value="Genomic_DNA"/>
</dbReference>
<dbReference type="Pfam" id="PF04316">
    <property type="entry name" value="FlgM"/>
    <property type="match status" value="1"/>
</dbReference>
<reference evidence="8" key="1">
    <citation type="submission" date="2018-06" db="EMBL/GenBank/DDBJ databases">
        <authorList>
            <person name="Zhirakovskaya E."/>
        </authorList>
    </citation>
    <scope>NUCLEOTIDE SEQUENCE</scope>
</reference>
<accession>A0A3B1D414</accession>
<gene>
    <name evidence="8" type="ORF">MNBD_NITROSPIRAE01-1425</name>
</gene>
<dbReference type="InterPro" id="IPR031316">
    <property type="entry name" value="FlgM_C"/>
</dbReference>
<evidence type="ECO:0000256" key="4">
    <source>
        <dbReference type="ARBA" id="ARBA00022795"/>
    </source>
</evidence>
<keyword evidence="5" id="KW-0805">Transcription regulation</keyword>
<dbReference type="InterPro" id="IPR035890">
    <property type="entry name" value="Anti-sigma-28_factor_FlgM_sf"/>
</dbReference>
<dbReference type="AlphaFoldDB" id="A0A3B1D414"/>
<evidence type="ECO:0000313" key="8">
    <source>
        <dbReference type="EMBL" id="VAX30904.1"/>
    </source>
</evidence>
<keyword evidence="3" id="KW-0678">Repressor</keyword>
<evidence type="ECO:0000256" key="3">
    <source>
        <dbReference type="ARBA" id="ARBA00022491"/>
    </source>
</evidence>
<name>A0A3B1D414_9ZZZZ</name>
<evidence type="ECO:0000259" key="7">
    <source>
        <dbReference type="Pfam" id="PF04316"/>
    </source>
</evidence>
<dbReference type="InterPro" id="IPR007412">
    <property type="entry name" value="FlgM"/>
</dbReference>
<dbReference type="GO" id="GO:0045892">
    <property type="term" value="P:negative regulation of DNA-templated transcription"/>
    <property type="evidence" value="ECO:0007669"/>
    <property type="project" value="InterPro"/>
</dbReference>
<evidence type="ECO:0000256" key="2">
    <source>
        <dbReference type="ARBA" id="ARBA00017823"/>
    </source>
</evidence>
<dbReference type="GO" id="GO:0044781">
    <property type="term" value="P:bacterial-type flagellum organization"/>
    <property type="evidence" value="ECO:0007669"/>
    <property type="project" value="UniProtKB-KW"/>
</dbReference>
<comment type="similarity">
    <text evidence="1">Belongs to the FlgM family.</text>
</comment>
<feature type="domain" description="Anti-sigma-28 factor FlgM C-terminal" evidence="7">
    <location>
        <begin position="44"/>
        <end position="97"/>
    </location>
</feature>
<organism evidence="8">
    <name type="scientific">hydrothermal vent metagenome</name>
    <dbReference type="NCBI Taxonomy" id="652676"/>
    <lineage>
        <taxon>unclassified sequences</taxon>
        <taxon>metagenomes</taxon>
        <taxon>ecological metagenomes</taxon>
    </lineage>
</organism>
<evidence type="ECO:0000256" key="6">
    <source>
        <dbReference type="ARBA" id="ARBA00023163"/>
    </source>
</evidence>
<proteinExistence type="inferred from homology"/>
<keyword evidence="4" id="KW-1005">Bacterial flagellum biogenesis</keyword>
<protein>
    <recommendedName>
        <fullName evidence="2">Negative regulator of flagellin synthesis</fullName>
    </recommendedName>
</protein>
<keyword evidence="6" id="KW-0804">Transcription</keyword>
<sequence>MKIPGKDPNLLLEKALLGKNAGVNAAKENKVSKQQAPSQSVSADQVDISEKARTLQKLNQLAALGGEVRIERVEQLQAEIKAGTYALDTEKIAEKLLRATVIDKIL</sequence>
<dbReference type="NCBIfam" id="TIGR03824">
    <property type="entry name" value="FlgM_jcvi"/>
    <property type="match status" value="1"/>
</dbReference>
<evidence type="ECO:0000256" key="1">
    <source>
        <dbReference type="ARBA" id="ARBA00005322"/>
    </source>
</evidence>
<dbReference type="SUPFAM" id="SSF101498">
    <property type="entry name" value="Anti-sigma factor FlgM"/>
    <property type="match status" value="1"/>
</dbReference>
<evidence type="ECO:0000256" key="5">
    <source>
        <dbReference type="ARBA" id="ARBA00023015"/>
    </source>
</evidence>